<comment type="caution">
    <text evidence="3">The sequence shown here is derived from an EMBL/GenBank/DDBJ whole genome shotgun (WGS) entry which is preliminary data.</text>
</comment>
<accession>A0ABX0LXL4</accession>
<proteinExistence type="predicted"/>
<keyword evidence="2" id="KW-1133">Transmembrane helix</keyword>
<feature type="region of interest" description="Disordered" evidence="1">
    <location>
        <begin position="145"/>
        <end position="166"/>
    </location>
</feature>
<evidence type="ECO:0000256" key="1">
    <source>
        <dbReference type="SAM" id="MobiDB-lite"/>
    </source>
</evidence>
<dbReference type="RefSeq" id="WP_167229644.1">
    <property type="nucleotide sequence ID" value="NZ_VUYU01000024.1"/>
</dbReference>
<reference evidence="3 4" key="1">
    <citation type="submission" date="2019-09" db="EMBL/GenBank/DDBJ databases">
        <title>Taxonomy of Antarctic Massilia spp.: description of Massilia rubra sp. nov., Massilia aquatica sp. nov., Massilia mucilaginosa sp. nov., Massilia frigida sp. nov. isolated from streams, lakes and regoliths.</title>
        <authorList>
            <person name="Holochova P."/>
            <person name="Sedlacek I."/>
            <person name="Kralova S."/>
            <person name="Maslanova I."/>
            <person name="Busse H.-J."/>
            <person name="Stankova E."/>
            <person name="Vrbovska V."/>
            <person name="Kovarovic V."/>
            <person name="Bartak M."/>
            <person name="Svec P."/>
            <person name="Pantucek R."/>
        </authorList>
    </citation>
    <scope>NUCLEOTIDE SEQUENCE [LARGE SCALE GENOMIC DNA]</scope>
    <source>
        <strain evidence="3 4">CCM 8692</strain>
    </source>
</reference>
<keyword evidence="2" id="KW-0472">Membrane</keyword>
<feature type="compositionally biased region" description="Polar residues" evidence="1">
    <location>
        <begin position="151"/>
        <end position="160"/>
    </location>
</feature>
<evidence type="ECO:0000256" key="2">
    <source>
        <dbReference type="SAM" id="Phobius"/>
    </source>
</evidence>
<name>A0ABX0LXL4_9BURK</name>
<dbReference type="EMBL" id="VUYU01000024">
    <property type="protein sequence ID" value="NHZ37080.1"/>
    <property type="molecule type" value="Genomic_DNA"/>
</dbReference>
<gene>
    <name evidence="3" type="ORF">F0185_26280</name>
</gene>
<feature type="transmembrane region" description="Helical" evidence="2">
    <location>
        <begin position="104"/>
        <end position="124"/>
    </location>
</feature>
<evidence type="ECO:0008006" key="5">
    <source>
        <dbReference type="Google" id="ProtNLM"/>
    </source>
</evidence>
<keyword evidence="4" id="KW-1185">Reference proteome</keyword>
<organism evidence="3 4">
    <name type="scientific">Massilia rubra</name>
    <dbReference type="NCBI Taxonomy" id="2607910"/>
    <lineage>
        <taxon>Bacteria</taxon>
        <taxon>Pseudomonadati</taxon>
        <taxon>Pseudomonadota</taxon>
        <taxon>Betaproteobacteria</taxon>
        <taxon>Burkholderiales</taxon>
        <taxon>Oxalobacteraceae</taxon>
        <taxon>Telluria group</taxon>
        <taxon>Massilia</taxon>
    </lineage>
</organism>
<protein>
    <recommendedName>
        <fullName evidence="5">DUF1640 domain-containing protein</fullName>
    </recommendedName>
</protein>
<sequence length="166" mass="18058">MTDNQVRFLDHAPDSTVSTQASALFLRAPVDKRADAIEDRMMTSPSREEVDAKLKTIETKVDGRLAAIELTLESGISSLRTNMDAQFARFEATLHKSQADTLKWVVGVVLLLGTIGLAIMTFLFNNVVTKAPAVAPPIVITIPSPPHAVPDNSSSSWTSPTRKESR</sequence>
<evidence type="ECO:0000313" key="3">
    <source>
        <dbReference type="EMBL" id="NHZ37080.1"/>
    </source>
</evidence>
<evidence type="ECO:0000313" key="4">
    <source>
        <dbReference type="Proteomes" id="UP000785613"/>
    </source>
</evidence>
<dbReference type="Proteomes" id="UP000785613">
    <property type="component" value="Unassembled WGS sequence"/>
</dbReference>
<keyword evidence="2" id="KW-0812">Transmembrane</keyword>